<sequence length="207" mass="22737">MTIWIGLTGGIGSGKSQAAAEFLYLGVPLIDADAISRQLTAPNGAALPAIREVFGDTVFDENACLKREVLRNLVFSSGGAKNKLEALMYPLISAEISRQQALYSGRPYGVVEIPLLTEKPAFRALVDRVLLIDCELEIRLERVMQRSGLKEEEVLRIMDAQASDKERWAVADDILRNSASAAELKEKIGRLHRFYQSFAKGEIVGSA</sequence>
<dbReference type="EMBL" id="AGAZ01000081">
    <property type="protein sequence ID" value="EGZ43930.1"/>
    <property type="molecule type" value="Genomic_DNA"/>
</dbReference>
<evidence type="ECO:0000256" key="1">
    <source>
        <dbReference type="ARBA" id="ARBA00009018"/>
    </source>
</evidence>
<proteinExistence type="inferred from homology"/>
<comment type="pathway">
    <text evidence="5">Cofactor biosynthesis; coenzyme A biosynthesis; CoA from (R)-pantothenate: step 5/5.</text>
</comment>
<gene>
    <name evidence="5 7" type="primary">coaE</name>
    <name evidence="7" type="ORF">HMPREF9370_2477</name>
</gene>
<evidence type="ECO:0000256" key="3">
    <source>
        <dbReference type="ARBA" id="ARBA00022840"/>
    </source>
</evidence>
<dbReference type="InterPro" id="IPR001977">
    <property type="entry name" value="Depp_CoAkinase"/>
</dbReference>
<dbReference type="HOGENOM" id="CLU_057180_1_2_4"/>
<dbReference type="CDD" id="cd02022">
    <property type="entry name" value="DPCK"/>
    <property type="match status" value="1"/>
</dbReference>
<dbReference type="GO" id="GO:0005737">
    <property type="term" value="C:cytoplasm"/>
    <property type="evidence" value="ECO:0007669"/>
    <property type="project" value="UniProtKB-SubCell"/>
</dbReference>
<evidence type="ECO:0000313" key="8">
    <source>
        <dbReference type="Proteomes" id="UP000005336"/>
    </source>
</evidence>
<dbReference type="Proteomes" id="UP000005336">
    <property type="component" value="Unassembled WGS sequence"/>
</dbReference>
<accession>G4CTR7</accession>
<keyword evidence="5 7" id="KW-0808">Transferase</keyword>
<dbReference type="EC" id="2.7.1.24" evidence="5 6"/>
<keyword evidence="3 5" id="KW-0067">ATP-binding</keyword>
<dbReference type="SUPFAM" id="SSF52540">
    <property type="entry name" value="P-loop containing nucleoside triphosphate hydrolases"/>
    <property type="match status" value="1"/>
</dbReference>
<keyword evidence="2 5" id="KW-0547">Nucleotide-binding</keyword>
<protein>
    <recommendedName>
        <fullName evidence="5 6">Dephospho-CoA kinase</fullName>
        <ecNumber evidence="5 6">2.7.1.24</ecNumber>
    </recommendedName>
    <alternativeName>
        <fullName evidence="5">Dephosphocoenzyme A kinase</fullName>
    </alternativeName>
</protein>
<keyword evidence="8" id="KW-1185">Reference proteome</keyword>
<comment type="subcellular location">
    <subcellularLocation>
        <location evidence="5">Cytoplasm</location>
    </subcellularLocation>
</comment>
<keyword evidence="5 7" id="KW-0418">Kinase</keyword>
<dbReference type="GO" id="GO:0004140">
    <property type="term" value="F:dephospho-CoA kinase activity"/>
    <property type="evidence" value="ECO:0007669"/>
    <property type="project" value="UniProtKB-UniRule"/>
</dbReference>
<evidence type="ECO:0000313" key="7">
    <source>
        <dbReference type="EMBL" id="EGZ43930.1"/>
    </source>
</evidence>
<reference evidence="7 8" key="1">
    <citation type="submission" date="2011-06" db="EMBL/GenBank/DDBJ databases">
        <authorList>
            <person name="Muzny D."/>
            <person name="Qin X."/>
            <person name="Deng J."/>
            <person name="Jiang H."/>
            <person name="Liu Y."/>
            <person name="Qu J."/>
            <person name="Song X.-Z."/>
            <person name="Zhang L."/>
            <person name="Thornton R."/>
            <person name="Coyle M."/>
            <person name="Francisco L."/>
            <person name="Jackson L."/>
            <person name="Javaid M."/>
            <person name="Korchina V."/>
            <person name="Kovar C."/>
            <person name="Mata R."/>
            <person name="Mathew T."/>
            <person name="Ngo R."/>
            <person name="Nguyen L."/>
            <person name="Nguyen N."/>
            <person name="Okwuonu G."/>
            <person name="Ongeri F."/>
            <person name="Pham C."/>
            <person name="Simmons D."/>
            <person name="Wilczek-Boney K."/>
            <person name="Hale W."/>
            <person name="Jakkamsetti A."/>
            <person name="Pham P."/>
            <person name="Ruth R."/>
            <person name="San Lucas F."/>
            <person name="Warren J."/>
            <person name="Zhang J."/>
            <person name="Zhao Z."/>
            <person name="Zhou C."/>
            <person name="Zhu D."/>
            <person name="Lee S."/>
            <person name="Bess C."/>
            <person name="Blankenburg K."/>
            <person name="Forbes L."/>
            <person name="Fu Q."/>
            <person name="Gubbala S."/>
            <person name="Hirani K."/>
            <person name="Jayaseelan J.C."/>
            <person name="Lara F."/>
            <person name="Munidasa M."/>
            <person name="Palculict T."/>
            <person name="Patil S."/>
            <person name="Pu L.-L."/>
            <person name="Saada N."/>
            <person name="Tang L."/>
            <person name="Weissenberger G."/>
            <person name="Zhu Y."/>
            <person name="Hemphill L."/>
            <person name="Shang Y."/>
            <person name="Youmans B."/>
            <person name="Ayvaz T."/>
            <person name="Ross M."/>
            <person name="Santibanez J."/>
            <person name="Aqrawi P."/>
            <person name="Gross S."/>
            <person name="Joshi V."/>
            <person name="Fowler G."/>
            <person name="Nazareth L."/>
            <person name="Reid J."/>
            <person name="Worley K."/>
            <person name="Petrosino J."/>
            <person name="Highlander S."/>
            <person name="Gibbs R."/>
        </authorList>
    </citation>
    <scope>NUCLEOTIDE SEQUENCE [LARGE SCALE GENOMIC DNA]</scope>
    <source>
        <strain evidence="7 8">9715</strain>
    </source>
</reference>
<dbReference type="Pfam" id="PF01121">
    <property type="entry name" value="CoaE"/>
    <property type="match status" value="1"/>
</dbReference>
<comment type="catalytic activity">
    <reaction evidence="5">
        <text>3'-dephospho-CoA + ATP = ADP + CoA + H(+)</text>
        <dbReference type="Rhea" id="RHEA:18245"/>
        <dbReference type="ChEBI" id="CHEBI:15378"/>
        <dbReference type="ChEBI" id="CHEBI:30616"/>
        <dbReference type="ChEBI" id="CHEBI:57287"/>
        <dbReference type="ChEBI" id="CHEBI:57328"/>
        <dbReference type="ChEBI" id="CHEBI:456216"/>
        <dbReference type="EC" id="2.7.1.24"/>
    </reaction>
</comment>
<organism evidence="7 8">
    <name type="scientific">Neisseria wadsworthii 9715</name>
    <dbReference type="NCBI Taxonomy" id="1030841"/>
    <lineage>
        <taxon>Bacteria</taxon>
        <taxon>Pseudomonadati</taxon>
        <taxon>Pseudomonadota</taxon>
        <taxon>Betaproteobacteria</taxon>
        <taxon>Neisseriales</taxon>
        <taxon>Neisseriaceae</taxon>
        <taxon>Neisseria</taxon>
    </lineage>
</organism>
<dbReference type="InterPro" id="IPR027417">
    <property type="entry name" value="P-loop_NTPase"/>
</dbReference>
<feature type="binding site" evidence="5">
    <location>
        <begin position="12"/>
        <end position="17"/>
    </location>
    <ligand>
        <name>ATP</name>
        <dbReference type="ChEBI" id="CHEBI:30616"/>
    </ligand>
</feature>
<name>G4CTR7_9NEIS</name>
<dbReference type="RefSeq" id="WP_009117617.1">
    <property type="nucleotide sequence ID" value="NZ_JH165159.1"/>
</dbReference>
<dbReference type="PANTHER" id="PTHR10695:SF46">
    <property type="entry name" value="BIFUNCTIONAL COENZYME A SYNTHASE-RELATED"/>
    <property type="match status" value="1"/>
</dbReference>
<dbReference type="GO" id="GO:0015937">
    <property type="term" value="P:coenzyme A biosynthetic process"/>
    <property type="evidence" value="ECO:0007669"/>
    <property type="project" value="UniProtKB-UniRule"/>
</dbReference>
<dbReference type="OrthoDB" id="9812943at2"/>
<evidence type="ECO:0000256" key="6">
    <source>
        <dbReference type="NCBIfam" id="TIGR00152"/>
    </source>
</evidence>
<dbReference type="PROSITE" id="PS51219">
    <property type="entry name" value="DPCK"/>
    <property type="match status" value="1"/>
</dbReference>
<dbReference type="Gene3D" id="3.40.50.300">
    <property type="entry name" value="P-loop containing nucleotide triphosphate hydrolases"/>
    <property type="match status" value="1"/>
</dbReference>
<evidence type="ECO:0000256" key="2">
    <source>
        <dbReference type="ARBA" id="ARBA00022741"/>
    </source>
</evidence>
<dbReference type="UniPathway" id="UPA00241">
    <property type="reaction ID" value="UER00356"/>
</dbReference>
<dbReference type="NCBIfam" id="TIGR00152">
    <property type="entry name" value="dephospho-CoA kinase"/>
    <property type="match status" value="1"/>
</dbReference>
<comment type="similarity">
    <text evidence="1 5">Belongs to the CoaE family.</text>
</comment>
<keyword evidence="4 5" id="KW-0173">Coenzyme A biosynthesis</keyword>
<dbReference type="GO" id="GO:0005524">
    <property type="term" value="F:ATP binding"/>
    <property type="evidence" value="ECO:0007669"/>
    <property type="project" value="UniProtKB-UniRule"/>
</dbReference>
<dbReference type="AlphaFoldDB" id="G4CTR7"/>
<comment type="caution">
    <text evidence="7">The sequence shown here is derived from an EMBL/GenBank/DDBJ whole genome shotgun (WGS) entry which is preliminary data.</text>
</comment>
<dbReference type="STRING" id="1030841.HMPREF9370_2477"/>
<comment type="function">
    <text evidence="5">Catalyzes the phosphorylation of the 3'-hydroxyl group of dephosphocoenzyme A to form coenzyme A.</text>
</comment>
<evidence type="ECO:0000256" key="4">
    <source>
        <dbReference type="ARBA" id="ARBA00022993"/>
    </source>
</evidence>
<keyword evidence="5" id="KW-0963">Cytoplasm</keyword>
<evidence type="ECO:0000256" key="5">
    <source>
        <dbReference type="HAMAP-Rule" id="MF_00376"/>
    </source>
</evidence>
<dbReference type="HAMAP" id="MF_00376">
    <property type="entry name" value="Dephospho_CoA_kinase"/>
    <property type="match status" value="1"/>
</dbReference>
<dbReference type="PATRIC" id="fig|1030841.3.peg.2465"/>
<dbReference type="PANTHER" id="PTHR10695">
    <property type="entry name" value="DEPHOSPHO-COA KINASE-RELATED"/>
    <property type="match status" value="1"/>
</dbReference>